<dbReference type="InterPro" id="IPR036732">
    <property type="entry name" value="AFP_Neu5c_C_sf"/>
</dbReference>
<dbReference type="InterPro" id="IPR051690">
    <property type="entry name" value="PseI-like"/>
</dbReference>
<reference evidence="2 3" key="1">
    <citation type="journal article" date="2020" name="Int. J. Syst. Evol. Microbiol.">
        <title>Reclassification of Streptomyces castelarensis and Streptomyces sporoclivatus as later heterotypic synonyms of Streptomyces antimycoticus.</title>
        <authorList>
            <person name="Komaki H."/>
            <person name="Tamura T."/>
        </authorList>
    </citation>
    <scope>NUCLEOTIDE SEQUENCE [LARGE SCALE GENOMIC DNA]</scope>
    <source>
        <strain evidence="2 3">NBRC 100767</strain>
    </source>
</reference>
<dbReference type="PANTHER" id="PTHR42966">
    <property type="entry name" value="N-ACETYLNEURAMINATE SYNTHASE"/>
    <property type="match status" value="1"/>
</dbReference>
<dbReference type="GO" id="GO:0047444">
    <property type="term" value="F:N-acylneuraminate-9-phosphate synthase activity"/>
    <property type="evidence" value="ECO:0007669"/>
    <property type="project" value="TreeGrafter"/>
</dbReference>
<accession>A0A499UDM0</accession>
<dbReference type="SUPFAM" id="SSF51569">
    <property type="entry name" value="Aldolase"/>
    <property type="match status" value="1"/>
</dbReference>
<dbReference type="SUPFAM" id="SSF51269">
    <property type="entry name" value="AFP III-like domain"/>
    <property type="match status" value="1"/>
</dbReference>
<dbReference type="Pfam" id="PF08666">
    <property type="entry name" value="SAF"/>
    <property type="match status" value="1"/>
</dbReference>
<organism evidence="2 3">
    <name type="scientific">Streptomyces antimycoticus</name>
    <dbReference type="NCBI Taxonomy" id="68175"/>
    <lineage>
        <taxon>Bacteria</taxon>
        <taxon>Bacillati</taxon>
        <taxon>Actinomycetota</taxon>
        <taxon>Actinomycetes</taxon>
        <taxon>Kitasatosporales</taxon>
        <taxon>Streptomycetaceae</taxon>
        <taxon>Streptomyces</taxon>
        <taxon>Streptomyces violaceusniger group</taxon>
    </lineage>
</organism>
<dbReference type="PROSITE" id="PS50844">
    <property type="entry name" value="AFP_LIKE"/>
    <property type="match status" value="1"/>
</dbReference>
<dbReference type="AlphaFoldDB" id="A0A499UDM0"/>
<evidence type="ECO:0000259" key="1">
    <source>
        <dbReference type="PROSITE" id="PS50844"/>
    </source>
</evidence>
<dbReference type="PANTHER" id="PTHR42966:SF1">
    <property type="entry name" value="SIALIC ACID SYNTHASE"/>
    <property type="match status" value="1"/>
</dbReference>
<dbReference type="Gene3D" id="3.90.1210.10">
    <property type="entry name" value="Antifreeze-like/N-acetylneuraminic acid synthase C-terminal domain"/>
    <property type="match status" value="1"/>
</dbReference>
<dbReference type="InterPro" id="IPR057736">
    <property type="entry name" value="SAF_PseI/NeuA/NeuB"/>
</dbReference>
<dbReference type="InterPro" id="IPR013974">
    <property type="entry name" value="SAF"/>
</dbReference>
<dbReference type="Proteomes" id="UP000463951">
    <property type="component" value="Chromosome"/>
</dbReference>
<gene>
    <name evidence="2" type="primary">neuB</name>
    <name evidence="2" type="ORF">SSPO_000460</name>
</gene>
<dbReference type="CDD" id="cd11615">
    <property type="entry name" value="SAF_NeuB_like"/>
    <property type="match status" value="1"/>
</dbReference>
<dbReference type="Gene3D" id="3.20.20.70">
    <property type="entry name" value="Aldolase class I"/>
    <property type="match status" value="1"/>
</dbReference>
<protein>
    <submittedName>
        <fullName evidence="2">N-acetylneuraminate synthase</fullName>
    </submittedName>
</protein>
<sequence length="350" mass="37608">MHPRDITINGTAISDGTAPYVIAEIGHNHEGRLESAEEIFRRIAESGANAVKLQKRDNRTLFTKAMYEEPYTGRNSFGPTYGEHREALEFGRAEYVHLSGLAAELGLDFMSTAFDLPSVDFLADIGVAAIKVASGDLTNTPLLAYAAKVGVPLVVSTGGADLDDVRRACDTILPINPHVALLQCTAVYPARPEDLNLSVISAFREEFPSVVIGFSGHDAGSELSLIAYALGARVIEKHVTLDRTKPGSDHHFSLTPEEVTDLVQDLLRVHQALGSPVKQALPAEAPALRKMGKKLVAARDLPAGHELHERDVAVKSPGDGMLPYRLPEVIGRSLAHPLAADADIIPGALR</sequence>
<evidence type="ECO:0000313" key="2">
    <source>
        <dbReference type="EMBL" id="BBJ37328.1"/>
    </source>
</evidence>
<feature type="domain" description="AFP-like" evidence="1">
    <location>
        <begin position="294"/>
        <end position="350"/>
    </location>
</feature>
<dbReference type="GO" id="GO:0016051">
    <property type="term" value="P:carbohydrate biosynthetic process"/>
    <property type="evidence" value="ECO:0007669"/>
    <property type="project" value="InterPro"/>
</dbReference>
<dbReference type="EMBL" id="AP019620">
    <property type="protein sequence ID" value="BBJ37328.1"/>
    <property type="molecule type" value="Genomic_DNA"/>
</dbReference>
<dbReference type="SMART" id="SM00858">
    <property type="entry name" value="SAF"/>
    <property type="match status" value="1"/>
</dbReference>
<dbReference type="InterPro" id="IPR006190">
    <property type="entry name" value="SAF_AFP_Neu5Ac"/>
</dbReference>
<dbReference type="InterPro" id="IPR013785">
    <property type="entry name" value="Aldolase_TIM"/>
</dbReference>
<dbReference type="InterPro" id="IPR013132">
    <property type="entry name" value="PseI/NeuA/B-like_N"/>
</dbReference>
<proteinExistence type="predicted"/>
<evidence type="ECO:0000313" key="3">
    <source>
        <dbReference type="Proteomes" id="UP000463951"/>
    </source>
</evidence>
<name>A0A499UDM0_9ACTN</name>
<dbReference type="Pfam" id="PF03102">
    <property type="entry name" value="NeuB"/>
    <property type="match status" value="1"/>
</dbReference>